<sequence>INGDLGTVRVKPASVMRLRQALLAVLRRGAASPRMLEVLLGHITWAMICIRETLCILSFVSAFKSQKGPGVRPLWAPVKFELWCVASTLPLWTSRMNSPWGPHVSASDASPVGAGACTRKEVGPRVAELGRQAERWRYRCISAVAARSNALGLGGAPDDFDITEGFLGSNPEGFCKGFNEIPEELMQVSSWVTVISRRHWSPFKNILEHEGDALCDAVRHATRDVALHHHRLLFLVDNLPLALAAGKGRGREPTLRRPLRRISALALATNLRCYVRWIPSGLNVADGPSRHGFFHGKSFEELFGGALSFLESSAVSDPARARYRCHALRFLEWLGWHELDFTTASQLGSVLVYFLTDSALDGFDAATGRMTVAALRQFLPHILVGKRPLPRSARALDGWRRLVPPQMRLPLPRSAAMAVAGWLIWMNLPSMAVCVALAFHAYLGPSEAHRLRVGSLAPPIPGSGFDAGGIIVNDAKSGRHGKTGVMGESVLVDAPELWPAPRALTLNAPADASPWNFRPADARAMFRRALRELGLQKESPSSCALRQGGASRVLLSGDRTIAEAKERGRWLSDKSLRRHGKRTRLQQRMRDLPPQIAEFGEQAFARLSELIEIKCVKGSFPLPVPLQLAPALPRVAKR</sequence>
<dbReference type="Proteomes" id="UP001189429">
    <property type="component" value="Unassembled WGS sequence"/>
</dbReference>
<organism evidence="1 2">
    <name type="scientific">Prorocentrum cordatum</name>
    <dbReference type="NCBI Taxonomy" id="2364126"/>
    <lineage>
        <taxon>Eukaryota</taxon>
        <taxon>Sar</taxon>
        <taxon>Alveolata</taxon>
        <taxon>Dinophyceae</taxon>
        <taxon>Prorocentrales</taxon>
        <taxon>Prorocentraceae</taxon>
        <taxon>Prorocentrum</taxon>
    </lineage>
</organism>
<name>A0ABN9V877_9DINO</name>
<dbReference type="EMBL" id="CAUYUJ010016825">
    <property type="protein sequence ID" value="CAK0869151.1"/>
    <property type="molecule type" value="Genomic_DNA"/>
</dbReference>
<evidence type="ECO:0000313" key="2">
    <source>
        <dbReference type="Proteomes" id="UP001189429"/>
    </source>
</evidence>
<accession>A0ABN9V877</accession>
<reference evidence="1" key="1">
    <citation type="submission" date="2023-10" db="EMBL/GenBank/DDBJ databases">
        <authorList>
            <person name="Chen Y."/>
            <person name="Shah S."/>
            <person name="Dougan E. K."/>
            <person name="Thang M."/>
            <person name="Chan C."/>
        </authorList>
    </citation>
    <scope>NUCLEOTIDE SEQUENCE [LARGE SCALE GENOMIC DNA]</scope>
</reference>
<gene>
    <name evidence="1" type="ORF">PCOR1329_LOCUS55607</name>
</gene>
<proteinExistence type="predicted"/>
<feature type="non-terminal residue" evidence="1">
    <location>
        <position position="638"/>
    </location>
</feature>
<feature type="non-terminal residue" evidence="1">
    <location>
        <position position="1"/>
    </location>
</feature>
<keyword evidence="2" id="KW-1185">Reference proteome</keyword>
<evidence type="ECO:0000313" key="1">
    <source>
        <dbReference type="EMBL" id="CAK0869151.1"/>
    </source>
</evidence>
<comment type="caution">
    <text evidence="1">The sequence shown here is derived from an EMBL/GenBank/DDBJ whole genome shotgun (WGS) entry which is preliminary data.</text>
</comment>
<protein>
    <submittedName>
        <fullName evidence="1">Uncharacterized protein</fullName>
    </submittedName>
</protein>